<reference evidence="1 2" key="1">
    <citation type="journal article" date="2019" name="Int. J. Syst. Evol. Microbiol.">
        <title>The Global Catalogue of Microorganisms (GCM) 10K type strain sequencing project: providing services to taxonomists for standard genome sequencing and annotation.</title>
        <authorList>
            <consortium name="The Broad Institute Genomics Platform"/>
            <consortium name="The Broad Institute Genome Sequencing Center for Infectious Disease"/>
            <person name="Wu L."/>
            <person name="Ma J."/>
        </authorList>
    </citation>
    <scope>NUCLEOTIDE SEQUENCE [LARGE SCALE GENOMIC DNA]</scope>
    <source>
        <strain evidence="1 2">JCM 17504</strain>
    </source>
</reference>
<sequence>MSYGVTMLTSLVGSADLGELVTLDVPILPGFTATAYGQYLTTMGLTGSISRQLDEAHGCS</sequence>
<proteinExistence type="predicted"/>
<organism evidence="1 2">
    <name type="scientific">Haladaptatus pallidirubidus</name>
    <dbReference type="NCBI Taxonomy" id="1008152"/>
    <lineage>
        <taxon>Archaea</taxon>
        <taxon>Methanobacteriati</taxon>
        <taxon>Methanobacteriota</taxon>
        <taxon>Stenosarchaea group</taxon>
        <taxon>Halobacteria</taxon>
        <taxon>Halobacteriales</taxon>
        <taxon>Haladaptataceae</taxon>
        <taxon>Haladaptatus</taxon>
    </lineage>
</organism>
<evidence type="ECO:0000313" key="2">
    <source>
        <dbReference type="Proteomes" id="UP001501729"/>
    </source>
</evidence>
<name>A0AAV3UQJ6_9EURY</name>
<dbReference type="Proteomes" id="UP001501729">
    <property type="component" value="Unassembled WGS sequence"/>
</dbReference>
<evidence type="ECO:0000313" key="1">
    <source>
        <dbReference type="EMBL" id="GAA5063111.1"/>
    </source>
</evidence>
<dbReference type="RefSeq" id="WP_227778549.1">
    <property type="nucleotide sequence ID" value="NZ_BAABKX010000024.1"/>
</dbReference>
<protein>
    <submittedName>
        <fullName evidence="1">Uncharacterized protein</fullName>
    </submittedName>
</protein>
<comment type="caution">
    <text evidence="1">The sequence shown here is derived from an EMBL/GenBank/DDBJ whole genome shotgun (WGS) entry which is preliminary data.</text>
</comment>
<gene>
    <name evidence="1" type="ORF">GCM10025751_51280</name>
</gene>
<dbReference type="EMBL" id="BAABKX010000024">
    <property type="protein sequence ID" value="GAA5063111.1"/>
    <property type="molecule type" value="Genomic_DNA"/>
</dbReference>
<dbReference type="AlphaFoldDB" id="A0AAV3UQJ6"/>
<keyword evidence="2" id="KW-1185">Reference proteome</keyword>
<dbReference type="GeneID" id="68617115"/>
<accession>A0AAV3UQJ6</accession>